<evidence type="ECO:0000313" key="2">
    <source>
        <dbReference type="Proteomes" id="UP001225788"/>
    </source>
</evidence>
<reference evidence="1 2" key="1">
    <citation type="submission" date="2023-08" db="EMBL/GenBank/DDBJ databases">
        <title>Pathogen: clinical or host-associated sample.</title>
        <authorList>
            <person name="Hergert J."/>
            <person name="Casey R."/>
            <person name="Wagner J."/>
            <person name="Young E.L."/>
            <person name="Oakeson K.F."/>
        </authorList>
    </citation>
    <scope>NUCLEOTIDE SEQUENCE [LARGE SCALE GENOMIC DNA]</scope>
    <source>
        <strain evidence="1 2">UPHL-collab-2</strain>
    </source>
</reference>
<gene>
    <name evidence="1" type="ORF">Q9315_09670</name>
</gene>
<organism evidence="1 2">
    <name type="scientific">Shinella oryzae</name>
    <dbReference type="NCBI Taxonomy" id="2871820"/>
    <lineage>
        <taxon>Bacteria</taxon>
        <taxon>Pseudomonadati</taxon>
        <taxon>Pseudomonadota</taxon>
        <taxon>Alphaproteobacteria</taxon>
        <taxon>Hyphomicrobiales</taxon>
        <taxon>Rhizobiaceae</taxon>
        <taxon>Shinella</taxon>
    </lineage>
</organism>
<keyword evidence="2" id="KW-1185">Reference proteome</keyword>
<evidence type="ECO:0000313" key="1">
    <source>
        <dbReference type="EMBL" id="WLS01715.1"/>
    </source>
</evidence>
<dbReference type="Proteomes" id="UP001225788">
    <property type="component" value="Chromosome"/>
</dbReference>
<sequence>MGTDTGALDVEHHGPVDLARAQVEAQAHVCQRYLGSAFESVVVVLDAGLVVHAGTSSSQSFFFTRSSEVPRVGP</sequence>
<proteinExistence type="predicted"/>
<dbReference type="EMBL" id="CP132314">
    <property type="protein sequence ID" value="WLS01715.1"/>
    <property type="molecule type" value="Genomic_DNA"/>
</dbReference>
<accession>A0ABY9JZG7</accession>
<name>A0ABY9JZG7_9HYPH</name>
<protein>
    <submittedName>
        <fullName evidence="1">Uncharacterized protein</fullName>
    </submittedName>
</protein>
<dbReference type="RefSeq" id="WP_306156794.1">
    <property type="nucleotide sequence ID" value="NZ_CP132314.1"/>
</dbReference>